<dbReference type="Proteomes" id="UP000253426">
    <property type="component" value="Unassembled WGS sequence"/>
</dbReference>
<dbReference type="InterPro" id="IPR036217">
    <property type="entry name" value="MethylDNA_cys_MeTrfase_DNAb"/>
</dbReference>
<evidence type="ECO:0000256" key="1">
    <source>
        <dbReference type="ARBA" id="ARBA00001286"/>
    </source>
</evidence>
<evidence type="ECO:0000259" key="7">
    <source>
        <dbReference type="Pfam" id="PF01035"/>
    </source>
</evidence>
<dbReference type="InterPro" id="IPR014048">
    <property type="entry name" value="MethylDNA_cys_MeTrfase_DNA-bd"/>
</dbReference>
<feature type="domain" description="Methylated-DNA-[protein]-cysteine S-methyltransferase DNA binding" evidence="7">
    <location>
        <begin position="7"/>
        <end position="91"/>
    </location>
</feature>
<dbReference type="Pfam" id="PF01035">
    <property type="entry name" value="DNA_binding_1"/>
    <property type="match status" value="1"/>
</dbReference>
<keyword evidence="3 8" id="KW-0808">Transferase</keyword>
<dbReference type="PANTHER" id="PTHR10815">
    <property type="entry name" value="METHYLATED-DNA--PROTEIN-CYSTEINE METHYLTRANSFERASE"/>
    <property type="match status" value="1"/>
</dbReference>
<evidence type="ECO:0000256" key="5">
    <source>
        <dbReference type="ARBA" id="ARBA00023204"/>
    </source>
</evidence>
<keyword evidence="9" id="KW-1185">Reference proteome</keyword>
<dbReference type="InterPro" id="IPR001497">
    <property type="entry name" value="MethylDNA_cys_MeTrfase_AS"/>
</dbReference>
<evidence type="ECO:0000256" key="4">
    <source>
        <dbReference type="ARBA" id="ARBA00022763"/>
    </source>
</evidence>
<dbReference type="CDD" id="cd06445">
    <property type="entry name" value="ATase"/>
    <property type="match status" value="1"/>
</dbReference>
<accession>A0A366HMI2</accession>
<dbReference type="NCBIfam" id="TIGR00589">
    <property type="entry name" value="ogt"/>
    <property type="match status" value="1"/>
</dbReference>
<comment type="catalytic activity">
    <reaction evidence="6">
        <text>a 6-O-methyl-2'-deoxyguanosine in DNA + L-cysteinyl-[protein] = S-methyl-L-cysteinyl-[protein] + a 2'-deoxyguanosine in DNA</text>
        <dbReference type="Rhea" id="RHEA:24000"/>
        <dbReference type="Rhea" id="RHEA-COMP:10131"/>
        <dbReference type="Rhea" id="RHEA-COMP:10132"/>
        <dbReference type="Rhea" id="RHEA-COMP:11367"/>
        <dbReference type="Rhea" id="RHEA-COMP:11368"/>
        <dbReference type="ChEBI" id="CHEBI:29950"/>
        <dbReference type="ChEBI" id="CHEBI:82612"/>
        <dbReference type="ChEBI" id="CHEBI:85445"/>
        <dbReference type="ChEBI" id="CHEBI:85448"/>
        <dbReference type="EC" id="2.1.1.63"/>
    </reaction>
</comment>
<keyword evidence="2 8" id="KW-0489">Methyltransferase</keyword>
<reference evidence="8 9" key="1">
    <citation type="submission" date="2018-06" db="EMBL/GenBank/DDBJ databases">
        <title>Genomic Encyclopedia of Type Strains, Phase IV (KMG-IV): sequencing the most valuable type-strain genomes for metagenomic binning, comparative biology and taxonomic classification.</title>
        <authorList>
            <person name="Goeker M."/>
        </authorList>
    </citation>
    <scope>NUCLEOTIDE SEQUENCE [LARGE SCALE GENOMIC DNA]</scope>
    <source>
        <strain evidence="8 9">DSM 25532</strain>
    </source>
</reference>
<evidence type="ECO:0000313" key="9">
    <source>
        <dbReference type="Proteomes" id="UP000253426"/>
    </source>
</evidence>
<protein>
    <submittedName>
        <fullName evidence="8">Methylated-DNA-[protein]-cysteine S-methyltransferase</fullName>
    </submittedName>
</protein>
<evidence type="ECO:0000256" key="2">
    <source>
        <dbReference type="ARBA" id="ARBA00022603"/>
    </source>
</evidence>
<evidence type="ECO:0000256" key="3">
    <source>
        <dbReference type="ARBA" id="ARBA00022679"/>
    </source>
</evidence>
<dbReference type="GO" id="GO:0003908">
    <property type="term" value="F:methylated-DNA-[protein]-cysteine S-methyltransferase activity"/>
    <property type="evidence" value="ECO:0007669"/>
    <property type="project" value="UniProtKB-EC"/>
</dbReference>
<proteinExistence type="predicted"/>
<gene>
    <name evidence="8" type="ORF">DES53_104168</name>
</gene>
<dbReference type="GO" id="GO:0032259">
    <property type="term" value="P:methylation"/>
    <property type="evidence" value="ECO:0007669"/>
    <property type="project" value="UniProtKB-KW"/>
</dbReference>
<keyword evidence="5" id="KW-0234">DNA repair</keyword>
<dbReference type="AlphaFoldDB" id="A0A366HMI2"/>
<dbReference type="InterPro" id="IPR036388">
    <property type="entry name" value="WH-like_DNA-bd_sf"/>
</dbReference>
<dbReference type="PROSITE" id="PS00374">
    <property type="entry name" value="MGMT"/>
    <property type="match status" value="1"/>
</dbReference>
<sequence>MSRPPTDFEIRVYDLISTIPKGKVSTYALVARALDCGSNQAVGQALRRNPFAPRVPCHRVVSAALTLGGFNGHRDGDELARKRRMLEEEGVRFDAQGRVHPACIHVFQEWWPAP</sequence>
<dbReference type="RefSeq" id="WP_113958762.1">
    <property type="nucleotide sequence ID" value="NZ_QNRR01000004.1"/>
</dbReference>
<dbReference type="GO" id="GO:0006281">
    <property type="term" value="P:DNA repair"/>
    <property type="evidence" value="ECO:0007669"/>
    <property type="project" value="UniProtKB-KW"/>
</dbReference>
<evidence type="ECO:0000313" key="8">
    <source>
        <dbReference type="EMBL" id="RBP44349.1"/>
    </source>
</evidence>
<name>A0A366HMI2_9BACT</name>
<organism evidence="8 9">
    <name type="scientific">Roseimicrobium gellanilyticum</name>
    <dbReference type="NCBI Taxonomy" id="748857"/>
    <lineage>
        <taxon>Bacteria</taxon>
        <taxon>Pseudomonadati</taxon>
        <taxon>Verrucomicrobiota</taxon>
        <taxon>Verrucomicrobiia</taxon>
        <taxon>Verrucomicrobiales</taxon>
        <taxon>Verrucomicrobiaceae</taxon>
        <taxon>Roseimicrobium</taxon>
    </lineage>
</organism>
<evidence type="ECO:0000256" key="6">
    <source>
        <dbReference type="ARBA" id="ARBA00049348"/>
    </source>
</evidence>
<dbReference type="SUPFAM" id="SSF46767">
    <property type="entry name" value="Methylated DNA-protein cysteine methyltransferase, C-terminal domain"/>
    <property type="match status" value="1"/>
</dbReference>
<keyword evidence="4" id="KW-0227">DNA damage</keyword>
<dbReference type="OrthoDB" id="9789813at2"/>
<dbReference type="EMBL" id="QNRR01000004">
    <property type="protein sequence ID" value="RBP44349.1"/>
    <property type="molecule type" value="Genomic_DNA"/>
</dbReference>
<dbReference type="Gene3D" id="1.10.10.10">
    <property type="entry name" value="Winged helix-like DNA-binding domain superfamily/Winged helix DNA-binding domain"/>
    <property type="match status" value="1"/>
</dbReference>
<comment type="catalytic activity">
    <reaction evidence="1">
        <text>a 4-O-methyl-thymidine in DNA + L-cysteinyl-[protein] = a thymidine in DNA + S-methyl-L-cysteinyl-[protein]</text>
        <dbReference type="Rhea" id="RHEA:53428"/>
        <dbReference type="Rhea" id="RHEA-COMP:10131"/>
        <dbReference type="Rhea" id="RHEA-COMP:10132"/>
        <dbReference type="Rhea" id="RHEA-COMP:13555"/>
        <dbReference type="Rhea" id="RHEA-COMP:13556"/>
        <dbReference type="ChEBI" id="CHEBI:29950"/>
        <dbReference type="ChEBI" id="CHEBI:82612"/>
        <dbReference type="ChEBI" id="CHEBI:137386"/>
        <dbReference type="ChEBI" id="CHEBI:137387"/>
        <dbReference type="EC" id="2.1.1.63"/>
    </reaction>
</comment>
<dbReference type="PANTHER" id="PTHR10815:SF13">
    <property type="entry name" value="METHYLATED-DNA--PROTEIN-CYSTEINE METHYLTRANSFERASE"/>
    <property type="match status" value="1"/>
</dbReference>
<comment type="caution">
    <text evidence="8">The sequence shown here is derived from an EMBL/GenBank/DDBJ whole genome shotgun (WGS) entry which is preliminary data.</text>
</comment>